<dbReference type="EMBL" id="CH964232">
    <property type="protein sequence ID" value="KRF99533.1"/>
    <property type="molecule type" value="Genomic_DNA"/>
</dbReference>
<proteinExistence type="predicted"/>
<dbReference type="STRING" id="7260.A0A0Q9X3M0"/>
<accession>A0A0Q9X3M0</accession>
<sequence>MEDFNGNVKTVSYDNFKIDNNENKYLVESLGTFNGTAANIMEFNRKFSTWDNNNDYRLHGNCADEYSGGWWYTYYCDKTNLNGRYYENGIFKPDSMTWNGWDVLKSVQMLIRQHSSDNI</sequence>
<evidence type="ECO:0000259" key="1">
    <source>
        <dbReference type="PROSITE" id="PS51406"/>
    </source>
</evidence>
<dbReference type="Proteomes" id="UP000007798">
    <property type="component" value="Unassembled WGS sequence"/>
</dbReference>
<evidence type="ECO:0000313" key="3">
    <source>
        <dbReference type="Proteomes" id="UP000007798"/>
    </source>
</evidence>
<dbReference type="PROSITE" id="PS51406">
    <property type="entry name" value="FIBRINOGEN_C_2"/>
    <property type="match status" value="1"/>
</dbReference>
<dbReference type="InterPro" id="IPR002181">
    <property type="entry name" value="Fibrinogen_a/b/g_C_dom"/>
</dbReference>
<evidence type="ECO:0000313" key="2">
    <source>
        <dbReference type="EMBL" id="KRF99533.1"/>
    </source>
</evidence>
<dbReference type="OrthoDB" id="6145874at2759"/>
<dbReference type="SUPFAM" id="SSF56496">
    <property type="entry name" value="Fibrinogen C-terminal domain-like"/>
    <property type="match status" value="1"/>
</dbReference>
<dbReference type="Gene3D" id="3.90.215.10">
    <property type="entry name" value="Gamma Fibrinogen, chain A, domain 1"/>
    <property type="match status" value="1"/>
</dbReference>
<dbReference type="InterPro" id="IPR036056">
    <property type="entry name" value="Fibrinogen-like_C"/>
</dbReference>
<gene>
    <name evidence="2" type="primary">Dwil\GK27268</name>
    <name evidence="2" type="ORF">Dwil_GK27268</name>
</gene>
<dbReference type="InParanoid" id="A0A0Q9X3M0"/>
<keyword evidence="3" id="KW-1185">Reference proteome</keyword>
<dbReference type="InterPro" id="IPR014716">
    <property type="entry name" value="Fibrinogen_a/b/g_C_1"/>
</dbReference>
<dbReference type="Pfam" id="PF00147">
    <property type="entry name" value="Fibrinogen_C"/>
    <property type="match status" value="1"/>
</dbReference>
<feature type="domain" description="Fibrinogen C-terminal" evidence="1">
    <location>
        <begin position="1"/>
        <end position="115"/>
    </location>
</feature>
<name>A0A0Q9X3M0_DROWI</name>
<dbReference type="AlphaFoldDB" id="A0A0Q9X3M0"/>
<reference evidence="2 3" key="1">
    <citation type="journal article" date="2007" name="Nature">
        <title>Evolution of genes and genomes on the Drosophila phylogeny.</title>
        <authorList>
            <consortium name="Drosophila 12 Genomes Consortium"/>
            <person name="Clark A.G."/>
            <person name="Eisen M.B."/>
            <person name="Smith D.R."/>
            <person name="Bergman C.M."/>
            <person name="Oliver B."/>
            <person name="Markow T.A."/>
            <person name="Kaufman T.C."/>
            <person name="Kellis M."/>
            <person name="Gelbart W."/>
            <person name="Iyer V.N."/>
            <person name="Pollard D.A."/>
            <person name="Sackton T.B."/>
            <person name="Larracuente A.M."/>
            <person name="Singh N.D."/>
            <person name="Abad J.P."/>
            <person name="Abt D.N."/>
            <person name="Adryan B."/>
            <person name="Aguade M."/>
            <person name="Akashi H."/>
            <person name="Anderson W.W."/>
            <person name="Aquadro C.F."/>
            <person name="Ardell D.H."/>
            <person name="Arguello R."/>
            <person name="Artieri C.G."/>
            <person name="Barbash D.A."/>
            <person name="Barker D."/>
            <person name="Barsanti P."/>
            <person name="Batterham P."/>
            <person name="Batzoglou S."/>
            <person name="Begun D."/>
            <person name="Bhutkar A."/>
            <person name="Blanco E."/>
            <person name="Bosak S.A."/>
            <person name="Bradley R.K."/>
            <person name="Brand A.D."/>
            <person name="Brent M.R."/>
            <person name="Brooks A.N."/>
            <person name="Brown R.H."/>
            <person name="Butlin R.K."/>
            <person name="Caggese C."/>
            <person name="Calvi B.R."/>
            <person name="Bernardo de Carvalho A."/>
            <person name="Caspi A."/>
            <person name="Castrezana S."/>
            <person name="Celniker S.E."/>
            <person name="Chang J.L."/>
            <person name="Chapple C."/>
            <person name="Chatterji S."/>
            <person name="Chinwalla A."/>
            <person name="Civetta A."/>
            <person name="Clifton S.W."/>
            <person name="Comeron J.M."/>
            <person name="Costello J.C."/>
            <person name="Coyne J.A."/>
            <person name="Daub J."/>
            <person name="David R.G."/>
            <person name="Delcher A.L."/>
            <person name="Delehaunty K."/>
            <person name="Do C.B."/>
            <person name="Ebling H."/>
            <person name="Edwards K."/>
            <person name="Eickbush T."/>
            <person name="Evans J.D."/>
            <person name="Filipski A."/>
            <person name="Findeiss S."/>
            <person name="Freyhult E."/>
            <person name="Fulton L."/>
            <person name="Fulton R."/>
            <person name="Garcia A.C."/>
            <person name="Gardiner A."/>
            <person name="Garfield D.A."/>
            <person name="Garvin B.E."/>
            <person name="Gibson G."/>
            <person name="Gilbert D."/>
            <person name="Gnerre S."/>
            <person name="Godfrey J."/>
            <person name="Good R."/>
            <person name="Gotea V."/>
            <person name="Gravely B."/>
            <person name="Greenberg A.J."/>
            <person name="Griffiths-Jones S."/>
            <person name="Gross S."/>
            <person name="Guigo R."/>
            <person name="Gustafson E.A."/>
            <person name="Haerty W."/>
            <person name="Hahn M.W."/>
            <person name="Halligan D.L."/>
            <person name="Halpern A.L."/>
            <person name="Halter G.M."/>
            <person name="Han M.V."/>
            <person name="Heger A."/>
            <person name="Hillier L."/>
            <person name="Hinrichs A.S."/>
            <person name="Holmes I."/>
            <person name="Hoskins R.A."/>
            <person name="Hubisz M.J."/>
            <person name="Hultmark D."/>
            <person name="Huntley M.A."/>
            <person name="Jaffe D.B."/>
            <person name="Jagadeeshan S."/>
            <person name="Jeck W.R."/>
            <person name="Johnson J."/>
            <person name="Jones C.D."/>
            <person name="Jordan W.C."/>
            <person name="Karpen G.H."/>
            <person name="Kataoka E."/>
            <person name="Keightley P.D."/>
            <person name="Kheradpour P."/>
            <person name="Kirkness E.F."/>
            <person name="Koerich L.B."/>
            <person name="Kristiansen K."/>
            <person name="Kudrna D."/>
            <person name="Kulathinal R.J."/>
            <person name="Kumar S."/>
            <person name="Kwok R."/>
            <person name="Lander E."/>
            <person name="Langley C.H."/>
            <person name="Lapoint R."/>
            <person name="Lazzaro B.P."/>
            <person name="Lee S.J."/>
            <person name="Levesque L."/>
            <person name="Li R."/>
            <person name="Lin C.F."/>
            <person name="Lin M.F."/>
            <person name="Lindblad-Toh K."/>
            <person name="Llopart A."/>
            <person name="Long M."/>
            <person name="Low L."/>
            <person name="Lozovsky E."/>
            <person name="Lu J."/>
            <person name="Luo M."/>
            <person name="Machado C.A."/>
            <person name="Makalowski W."/>
            <person name="Marzo M."/>
            <person name="Matsuda M."/>
            <person name="Matzkin L."/>
            <person name="McAllister B."/>
            <person name="McBride C.S."/>
            <person name="McKernan B."/>
            <person name="McKernan K."/>
            <person name="Mendez-Lago M."/>
            <person name="Minx P."/>
            <person name="Mollenhauer M.U."/>
            <person name="Montooth K."/>
            <person name="Mount S.M."/>
            <person name="Mu X."/>
            <person name="Myers E."/>
            <person name="Negre B."/>
            <person name="Newfeld S."/>
            <person name="Nielsen R."/>
            <person name="Noor M.A."/>
            <person name="O'Grady P."/>
            <person name="Pachter L."/>
            <person name="Papaceit M."/>
            <person name="Parisi M.J."/>
            <person name="Parisi M."/>
            <person name="Parts L."/>
            <person name="Pedersen J.S."/>
            <person name="Pesole G."/>
            <person name="Phillippy A.M."/>
            <person name="Ponting C.P."/>
            <person name="Pop M."/>
            <person name="Porcelli D."/>
            <person name="Powell J.R."/>
            <person name="Prohaska S."/>
            <person name="Pruitt K."/>
            <person name="Puig M."/>
            <person name="Quesneville H."/>
            <person name="Ram K.R."/>
            <person name="Rand D."/>
            <person name="Rasmussen M.D."/>
            <person name="Reed L.K."/>
            <person name="Reenan R."/>
            <person name="Reily A."/>
            <person name="Remington K.A."/>
            <person name="Rieger T.T."/>
            <person name="Ritchie M.G."/>
            <person name="Robin C."/>
            <person name="Rogers Y.H."/>
            <person name="Rohde C."/>
            <person name="Rozas J."/>
            <person name="Rubenfield M.J."/>
            <person name="Ruiz A."/>
            <person name="Russo S."/>
            <person name="Salzberg S.L."/>
            <person name="Sanchez-Gracia A."/>
            <person name="Saranga D.J."/>
            <person name="Sato H."/>
            <person name="Schaeffer S.W."/>
            <person name="Schatz M.C."/>
            <person name="Schlenke T."/>
            <person name="Schwartz R."/>
            <person name="Segarra C."/>
            <person name="Singh R.S."/>
            <person name="Sirot L."/>
            <person name="Sirota M."/>
            <person name="Sisneros N.B."/>
            <person name="Smith C.D."/>
            <person name="Smith T.F."/>
            <person name="Spieth J."/>
            <person name="Stage D.E."/>
            <person name="Stark A."/>
            <person name="Stephan W."/>
            <person name="Strausberg R.L."/>
            <person name="Strempel S."/>
            <person name="Sturgill D."/>
            <person name="Sutton G."/>
            <person name="Sutton G.G."/>
            <person name="Tao W."/>
            <person name="Teichmann S."/>
            <person name="Tobari Y.N."/>
            <person name="Tomimura Y."/>
            <person name="Tsolas J.M."/>
            <person name="Valente V.L."/>
            <person name="Venter E."/>
            <person name="Venter J.C."/>
            <person name="Vicario S."/>
            <person name="Vieira F.G."/>
            <person name="Vilella A.J."/>
            <person name="Villasante A."/>
            <person name="Walenz B."/>
            <person name="Wang J."/>
            <person name="Wasserman M."/>
            <person name="Watts T."/>
            <person name="Wilson D."/>
            <person name="Wilson R.K."/>
            <person name="Wing R.A."/>
            <person name="Wolfner M.F."/>
            <person name="Wong A."/>
            <person name="Wong G.K."/>
            <person name="Wu C.I."/>
            <person name="Wu G."/>
            <person name="Yamamoto D."/>
            <person name="Yang H.P."/>
            <person name="Yang S.P."/>
            <person name="Yorke J.A."/>
            <person name="Yoshida K."/>
            <person name="Zdobnov E."/>
            <person name="Zhang P."/>
            <person name="Zhang Y."/>
            <person name="Zimin A.V."/>
            <person name="Baldwin J."/>
            <person name="Abdouelleil A."/>
            <person name="Abdulkadir J."/>
            <person name="Abebe A."/>
            <person name="Abera B."/>
            <person name="Abreu J."/>
            <person name="Acer S.C."/>
            <person name="Aftuck L."/>
            <person name="Alexander A."/>
            <person name="An P."/>
            <person name="Anderson E."/>
            <person name="Anderson S."/>
            <person name="Arachi H."/>
            <person name="Azer M."/>
            <person name="Bachantsang P."/>
            <person name="Barry A."/>
            <person name="Bayul T."/>
            <person name="Berlin A."/>
            <person name="Bessette D."/>
            <person name="Bloom T."/>
            <person name="Blye J."/>
            <person name="Boguslavskiy L."/>
            <person name="Bonnet C."/>
            <person name="Boukhgalter B."/>
            <person name="Bourzgui I."/>
            <person name="Brown A."/>
            <person name="Cahill P."/>
            <person name="Channer S."/>
            <person name="Cheshatsang Y."/>
            <person name="Chuda L."/>
            <person name="Citroen M."/>
            <person name="Collymore A."/>
            <person name="Cooke P."/>
            <person name="Costello M."/>
            <person name="D'Aco K."/>
            <person name="Daza R."/>
            <person name="De Haan G."/>
            <person name="DeGray S."/>
            <person name="DeMaso C."/>
            <person name="Dhargay N."/>
            <person name="Dooley K."/>
            <person name="Dooley E."/>
            <person name="Doricent M."/>
            <person name="Dorje P."/>
            <person name="Dorjee K."/>
            <person name="Dupes A."/>
            <person name="Elong R."/>
            <person name="Falk J."/>
            <person name="Farina A."/>
            <person name="Faro S."/>
            <person name="Ferguson D."/>
            <person name="Fisher S."/>
            <person name="Foley C.D."/>
            <person name="Franke A."/>
            <person name="Friedrich D."/>
            <person name="Gadbois L."/>
            <person name="Gearin G."/>
            <person name="Gearin C.R."/>
            <person name="Giannoukos G."/>
            <person name="Goode T."/>
            <person name="Graham J."/>
            <person name="Grandbois E."/>
            <person name="Grewal S."/>
            <person name="Gyaltsen K."/>
            <person name="Hafez N."/>
            <person name="Hagos B."/>
            <person name="Hall J."/>
            <person name="Henson C."/>
            <person name="Hollinger A."/>
            <person name="Honan T."/>
            <person name="Huard M.D."/>
            <person name="Hughes L."/>
            <person name="Hurhula B."/>
            <person name="Husby M.E."/>
            <person name="Kamat A."/>
            <person name="Kanga B."/>
            <person name="Kashin S."/>
            <person name="Khazanovich D."/>
            <person name="Kisner P."/>
            <person name="Lance K."/>
            <person name="Lara M."/>
            <person name="Lee W."/>
            <person name="Lennon N."/>
            <person name="Letendre F."/>
            <person name="LeVine R."/>
            <person name="Lipovsky A."/>
            <person name="Liu X."/>
            <person name="Liu J."/>
            <person name="Liu S."/>
            <person name="Lokyitsang T."/>
            <person name="Lokyitsang Y."/>
            <person name="Lubonja R."/>
            <person name="Lui A."/>
            <person name="MacDonald P."/>
            <person name="Magnisalis V."/>
            <person name="Maru K."/>
            <person name="Matthews C."/>
            <person name="McCusker W."/>
            <person name="McDonough S."/>
            <person name="Mehta T."/>
            <person name="Meldrim J."/>
            <person name="Meneus L."/>
            <person name="Mihai O."/>
            <person name="Mihalev A."/>
            <person name="Mihova T."/>
            <person name="Mittelman R."/>
            <person name="Mlenga V."/>
            <person name="Montmayeur A."/>
            <person name="Mulrain L."/>
            <person name="Navidi A."/>
            <person name="Naylor J."/>
            <person name="Negash T."/>
            <person name="Nguyen T."/>
            <person name="Nguyen N."/>
            <person name="Nicol R."/>
            <person name="Norbu C."/>
            <person name="Norbu N."/>
            <person name="Novod N."/>
            <person name="O'Neill B."/>
            <person name="Osman S."/>
            <person name="Markiewicz E."/>
            <person name="Oyono O.L."/>
            <person name="Patti C."/>
            <person name="Phunkhang P."/>
            <person name="Pierre F."/>
            <person name="Priest M."/>
            <person name="Raghuraman S."/>
            <person name="Rege F."/>
            <person name="Reyes R."/>
            <person name="Rise C."/>
            <person name="Rogov P."/>
            <person name="Ross K."/>
            <person name="Ryan E."/>
            <person name="Settipalli S."/>
            <person name="Shea T."/>
            <person name="Sherpa N."/>
            <person name="Shi L."/>
            <person name="Shih D."/>
            <person name="Sparrow T."/>
            <person name="Spaulding J."/>
            <person name="Stalker J."/>
            <person name="Stange-Thomann N."/>
            <person name="Stavropoulos S."/>
            <person name="Stone C."/>
            <person name="Strader C."/>
            <person name="Tesfaye S."/>
            <person name="Thomson T."/>
            <person name="Thoulutsang Y."/>
            <person name="Thoulutsang D."/>
            <person name="Topham K."/>
            <person name="Topping I."/>
            <person name="Tsamla T."/>
            <person name="Vassiliev H."/>
            <person name="Vo A."/>
            <person name="Wangchuk T."/>
            <person name="Wangdi T."/>
            <person name="Weiand M."/>
            <person name="Wilkinson J."/>
            <person name="Wilson A."/>
            <person name="Yadav S."/>
            <person name="Young G."/>
            <person name="Yu Q."/>
            <person name="Zembek L."/>
            <person name="Zhong D."/>
            <person name="Zimmer A."/>
            <person name="Zwirko Z."/>
            <person name="Jaffe D.B."/>
            <person name="Alvarez P."/>
            <person name="Brockman W."/>
            <person name="Butler J."/>
            <person name="Chin C."/>
            <person name="Gnerre S."/>
            <person name="Grabherr M."/>
            <person name="Kleber M."/>
            <person name="Mauceli E."/>
            <person name="MacCallum I."/>
        </authorList>
    </citation>
    <scope>NUCLEOTIDE SEQUENCE [LARGE SCALE GENOMIC DNA]</scope>
    <source>
        <strain evidence="3">Tucson 14030-0811.24</strain>
    </source>
</reference>
<organism evidence="2 3">
    <name type="scientific">Drosophila willistoni</name>
    <name type="common">Fruit fly</name>
    <dbReference type="NCBI Taxonomy" id="7260"/>
    <lineage>
        <taxon>Eukaryota</taxon>
        <taxon>Metazoa</taxon>
        <taxon>Ecdysozoa</taxon>
        <taxon>Arthropoda</taxon>
        <taxon>Hexapoda</taxon>
        <taxon>Insecta</taxon>
        <taxon>Pterygota</taxon>
        <taxon>Neoptera</taxon>
        <taxon>Endopterygota</taxon>
        <taxon>Diptera</taxon>
        <taxon>Brachycera</taxon>
        <taxon>Muscomorpha</taxon>
        <taxon>Ephydroidea</taxon>
        <taxon>Drosophilidae</taxon>
        <taxon>Drosophila</taxon>
        <taxon>Sophophora</taxon>
    </lineage>
</organism>
<protein>
    <recommendedName>
        <fullName evidence="1">Fibrinogen C-terminal domain-containing protein</fullName>
    </recommendedName>
</protein>
<dbReference type="InterPro" id="IPR050373">
    <property type="entry name" value="Fibrinogen_C-term_domain"/>
</dbReference>
<dbReference type="GO" id="GO:0005615">
    <property type="term" value="C:extracellular space"/>
    <property type="evidence" value="ECO:0007669"/>
    <property type="project" value="TreeGrafter"/>
</dbReference>
<dbReference type="PANTHER" id="PTHR19143">
    <property type="entry name" value="FIBRINOGEN/TENASCIN/ANGIOPOEITIN"/>
    <property type="match status" value="1"/>
</dbReference>
<dbReference type="SMART" id="SM00186">
    <property type="entry name" value="FBG"/>
    <property type="match status" value="1"/>
</dbReference>